<feature type="domain" description="Chitin-binding type-1" evidence="6">
    <location>
        <begin position="147"/>
        <end position="202"/>
    </location>
</feature>
<dbReference type="InterPro" id="IPR001223">
    <property type="entry name" value="Glyco_hydro18_cat"/>
</dbReference>
<feature type="domain" description="Chitin-binding type-1" evidence="6">
    <location>
        <begin position="620"/>
        <end position="665"/>
    </location>
</feature>
<dbReference type="PANTHER" id="PTHR11177:SF333">
    <property type="entry name" value="CHITINASE"/>
    <property type="match status" value="1"/>
</dbReference>
<comment type="similarity">
    <text evidence="1">Belongs to the glycosyl hydrolase 18 family. Chitinase class V subfamily.</text>
</comment>
<evidence type="ECO:0000259" key="7">
    <source>
        <dbReference type="PROSITE" id="PS51910"/>
    </source>
</evidence>
<feature type="domain" description="Chitin-binding type-1" evidence="6">
    <location>
        <begin position="667"/>
        <end position="712"/>
    </location>
</feature>
<feature type="domain" description="Chitin-binding type-1" evidence="6">
    <location>
        <begin position="720"/>
        <end position="764"/>
    </location>
</feature>
<dbReference type="GO" id="GO:0008061">
    <property type="term" value="F:chitin binding"/>
    <property type="evidence" value="ECO:0007669"/>
    <property type="project" value="UniProtKB-UniRule"/>
</dbReference>
<organism evidence="8 9">
    <name type="scientific">Thyridium curvatum</name>
    <dbReference type="NCBI Taxonomy" id="1093900"/>
    <lineage>
        <taxon>Eukaryota</taxon>
        <taxon>Fungi</taxon>
        <taxon>Dikarya</taxon>
        <taxon>Ascomycota</taxon>
        <taxon>Pezizomycotina</taxon>
        <taxon>Sordariomycetes</taxon>
        <taxon>Sordariomycetidae</taxon>
        <taxon>Thyridiales</taxon>
        <taxon>Thyridiaceae</taxon>
        <taxon>Thyridium</taxon>
    </lineage>
</organism>
<keyword evidence="9" id="KW-1185">Reference proteome</keyword>
<feature type="disulfide bond" evidence="4">
    <location>
        <begin position="166"/>
        <end position="180"/>
    </location>
</feature>
<dbReference type="OrthoDB" id="73875at2759"/>
<keyword evidence="4" id="KW-1015">Disulfide bond</keyword>
<feature type="domain" description="Chitin-binding type-1" evidence="6">
    <location>
        <begin position="569"/>
        <end position="614"/>
    </location>
</feature>
<dbReference type="SUPFAM" id="SSF54556">
    <property type="entry name" value="Chitinase insertion domain"/>
    <property type="match status" value="1"/>
</dbReference>
<dbReference type="InterPro" id="IPR029070">
    <property type="entry name" value="Chitinase_insertion_sf"/>
</dbReference>
<dbReference type="InterPro" id="IPR011583">
    <property type="entry name" value="Chitinase_II/V-like_cat"/>
</dbReference>
<dbReference type="EMBL" id="SKBQ01000018">
    <property type="protein sequence ID" value="TPX16358.1"/>
    <property type="molecule type" value="Genomic_DNA"/>
</dbReference>
<dbReference type="Proteomes" id="UP000319257">
    <property type="component" value="Unassembled WGS sequence"/>
</dbReference>
<dbReference type="AlphaFoldDB" id="A0A507BI56"/>
<dbReference type="RefSeq" id="XP_030998069.1">
    <property type="nucleotide sequence ID" value="XM_031138370.1"/>
</dbReference>
<feature type="disulfide bond" evidence="4">
    <location>
        <begin position="640"/>
        <end position="654"/>
    </location>
</feature>
<feature type="region of interest" description="Disordered" evidence="5">
    <location>
        <begin position="79"/>
        <end position="98"/>
    </location>
</feature>
<dbReference type="PROSITE" id="PS50941">
    <property type="entry name" value="CHIT_BIND_I_2"/>
    <property type="match status" value="6"/>
</dbReference>
<evidence type="ECO:0000256" key="5">
    <source>
        <dbReference type="SAM" id="MobiDB-lite"/>
    </source>
</evidence>
<dbReference type="InterPro" id="IPR036861">
    <property type="entry name" value="Endochitinase-like_sf"/>
</dbReference>
<dbReference type="InterPro" id="IPR017853">
    <property type="entry name" value="GH"/>
</dbReference>
<evidence type="ECO:0000256" key="1">
    <source>
        <dbReference type="ARBA" id="ARBA00008682"/>
    </source>
</evidence>
<sequence length="1223" mass="127541">MDSTWAGSTGRPCRPRPGSRPSLLLPLLVFAAVFFSGSVSANLVRISRRATEIVAHHHNLGLKRRVDTNSVAQGAILASPGHQSPEKAPPVPLQAPSFSSPLQRRDALKCGPTAPCPDESCCGTNNKCGYGPDFCGSGNCISNCNATAMCGKYSAGGNIKCGMNLCCSAYGWCGTDDLHCNPNPTEANGKAPCQQGFGLCQTVPPPSCGVGSGTTNGRTIGYYQASNTRDRLCNRISPSQINLDGLTHLYFAFAKFDPSTFAIVPGDAADEQLYPPFNALQSKGVKTWVAVGGFDFSDPGTATHTAWSDMVSTASNRGAFIQSLKGFMSKWGFQGVDLDWEYPVDAKRGGRSADTANFVELVKEMKAAFGGQYGISLTLAPDYWYLRGFDAKAMEPYVDFFGFMAYDLHGYWDTDVKTLGSVVRGQADIRDISNDTMPLWFDALNPSKINFGLAYYGRGYTLSDPSCNTLECRFKGPSKPGICTNYPGVMSLVEIEHLIQQKGLKPTLLPQALMKQITWDDQWIGYDDAETVKMKKAWADGQCFGGTMIWSVDFNSGSGSGDLPTNTTDGTCGPKFGNTVCGDWSAGSCCSPSGYCGNTAAHCGNGCSSGPCTIGGETTDGTCGASFSSSFCGSFAGGSCCSLAGYCGSDDAHCAKGNCQSGCPTADGTCGRQSTHNTCKGSAYGNCCSKDGFCGSTDAHCGAGCQNGDCVPGAGNMTTDGRCSALTGINCLNWPQGECCSSGGWCGNEEGHCGAGCQSGPCEFPTVVTGFCEGPDCKGGICVGPLCPGCTDGVCVGSKCGSKGCHGDDCDSGSKRCKGDKCISTGCEGSDCDGGSGKCRGPHCNRHSCTGEDCVDGVCVGPHCSNQSNDYGGGCEGNGCPGGGGDGENCQEKKTASTCITTTTSTIFKPATTWTTWSFSECRTNIGCSVTDSSSSTTATGTFAFPTYLPVFTDYEVLVPGGVMMNPSRYSHIGGNGPITAAPTRTSSSSSSSSTSQTSAFISCSHHNMDPGDGITVPYCVCSGSTFAESVATYVTPYNSCGYTDKPTSTIDIGSPPKTTDIDKCQVCSVVGHNNQECTSIDNCTPKPTDPPKPTGSLCLSLWGDAFIGGSDQSYGVFKPGAACTNKQSVLIGGFKVNNVCDLGKHDAFLVCGKKARFVNEGPVFKGIEKGHDCALQLQIDGVNYSGSMVDPVDKPCSDFCKAGPAFGTALGRLKFDNVPICD</sequence>
<proteinExistence type="inferred from homology"/>
<feature type="disulfide bond" evidence="4">
    <location>
        <begin position="739"/>
        <end position="753"/>
    </location>
</feature>
<evidence type="ECO:0000256" key="4">
    <source>
        <dbReference type="PROSITE-ProRule" id="PRU00261"/>
    </source>
</evidence>
<dbReference type="GO" id="GO:0005975">
    <property type="term" value="P:carbohydrate metabolic process"/>
    <property type="evidence" value="ECO:0007669"/>
    <property type="project" value="InterPro"/>
</dbReference>
<dbReference type="EC" id="3.2.1.14" evidence="2"/>
<evidence type="ECO:0000256" key="2">
    <source>
        <dbReference type="ARBA" id="ARBA00012729"/>
    </source>
</evidence>
<dbReference type="Pfam" id="PF00187">
    <property type="entry name" value="Chitin_bind_1"/>
    <property type="match status" value="2"/>
</dbReference>
<dbReference type="Gene3D" id="3.30.60.10">
    <property type="entry name" value="Endochitinase-like"/>
    <property type="match status" value="5"/>
</dbReference>
<dbReference type="InParanoid" id="A0A507BI56"/>
<feature type="disulfide bond" evidence="4">
    <location>
        <begin position="140"/>
        <end position="144"/>
    </location>
</feature>
<feature type="domain" description="GH18" evidence="7">
    <location>
        <begin position="217"/>
        <end position="574"/>
    </location>
</feature>
<keyword evidence="3 4" id="KW-0147">Chitin-binding</keyword>
<dbReference type="CDD" id="cd00035">
    <property type="entry name" value="ChtBD1"/>
    <property type="match status" value="2"/>
</dbReference>
<protein>
    <recommendedName>
        <fullName evidence="2">chitinase</fullName>
        <ecNumber evidence="2">3.2.1.14</ecNumber>
    </recommendedName>
</protein>
<evidence type="ECO:0000256" key="3">
    <source>
        <dbReference type="ARBA" id="ARBA00022669"/>
    </source>
</evidence>
<dbReference type="SUPFAM" id="SSF51445">
    <property type="entry name" value="(Trans)glycosidases"/>
    <property type="match status" value="1"/>
</dbReference>
<dbReference type="InterPro" id="IPR001002">
    <property type="entry name" value="Chitin-bd_1"/>
</dbReference>
<feature type="disulfide bond" evidence="4">
    <location>
        <begin position="659"/>
        <end position="663"/>
    </location>
</feature>
<gene>
    <name evidence="8" type="ORF">E0L32_004007</name>
</gene>
<accession>A0A507BI56</accession>
<dbReference type="SUPFAM" id="SSF57016">
    <property type="entry name" value="Plant lectins/antimicrobial peptides"/>
    <property type="match status" value="4"/>
</dbReference>
<comment type="caution">
    <text evidence="8">The sequence shown here is derived from an EMBL/GenBank/DDBJ whole genome shotgun (WGS) entry which is preliminary data.</text>
</comment>
<feature type="disulfide bond" evidence="4">
    <location>
        <begin position="161"/>
        <end position="173"/>
    </location>
</feature>
<dbReference type="Pfam" id="PF00704">
    <property type="entry name" value="Glyco_hydro_18"/>
    <property type="match status" value="1"/>
</dbReference>
<dbReference type="SMART" id="SM00270">
    <property type="entry name" value="ChtBD1"/>
    <property type="match status" value="6"/>
</dbReference>
<reference evidence="8 9" key="1">
    <citation type="submission" date="2019-06" db="EMBL/GenBank/DDBJ databases">
        <title>Draft genome sequence of the filamentous fungus Phialemoniopsis curvata isolated from diesel fuel.</title>
        <authorList>
            <person name="Varaljay V.A."/>
            <person name="Lyon W.J."/>
            <person name="Crouch A.L."/>
            <person name="Drake C.E."/>
            <person name="Hollomon J.M."/>
            <person name="Nadeau L.J."/>
            <person name="Nunn H.S."/>
            <person name="Stevenson B.S."/>
            <person name="Bojanowski C.L."/>
            <person name="Crookes-Goodson W.J."/>
        </authorList>
    </citation>
    <scope>NUCLEOTIDE SEQUENCE [LARGE SCALE GENOMIC DNA]</scope>
    <source>
        <strain evidence="8 9">D216</strain>
    </source>
</reference>
<feature type="disulfide bond" evidence="4">
    <location>
        <begin position="121"/>
        <end position="135"/>
    </location>
</feature>
<dbReference type="SMART" id="SM00636">
    <property type="entry name" value="Glyco_18"/>
    <property type="match status" value="1"/>
</dbReference>
<feature type="disulfide bond" evidence="4">
    <location>
        <begin position="687"/>
        <end position="701"/>
    </location>
</feature>
<dbReference type="PANTHER" id="PTHR11177">
    <property type="entry name" value="CHITINASE"/>
    <property type="match status" value="1"/>
</dbReference>
<dbReference type="STRING" id="1093900.A0A507BI56"/>
<feature type="disulfide bond" evidence="4">
    <location>
        <begin position="116"/>
        <end position="128"/>
    </location>
</feature>
<feature type="domain" description="Chitin-binding type-1" evidence="6">
    <location>
        <begin position="107"/>
        <end position="146"/>
    </location>
</feature>
<dbReference type="GO" id="GO:0008843">
    <property type="term" value="F:endochitinase activity"/>
    <property type="evidence" value="ECO:0007669"/>
    <property type="project" value="UniProtKB-EC"/>
</dbReference>
<dbReference type="PROSITE" id="PS51910">
    <property type="entry name" value="GH18_2"/>
    <property type="match status" value="1"/>
</dbReference>
<comment type="caution">
    <text evidence="4">Lacks conserved residue(s) required for the propagation of feature annotation.</text>
</comment>
<evidence type="ECO:0000259" key="6">
    <source>
        <dbReference type="PROSITE" id="PS50941"/>
    </source>
</evidence>
<dbReference type="InterPro" id="IPR050314">
    <property type="entry name" value="Glycosyl_Hydrlase_18"/>
</dbReference>
<dbReference type="GeneID" id="41971454"/>
<evidence type="ECO:0000313" key="8">
    <source>
        <dbReference type="EMBL" id="TPX16358.1"/>
    </source>
</evidence>
<feature type="disulfide bond" evidence="4">
    <location>
        <begin position="589"/>
        <end position="603"/>
    </location>
</feature>
<dbReference type="Gene3D" id="3.20.20.80">
    <property type="entry name" value="Glycosidases"/>
    <property type="match status" value="1"/>
</dbReference>
<dbReference type="Gene3D" id="3.10.50.10">
    <property type="match status" value="1"/>
</dbReference>
<name>A0A507BI56_9PEZI</name>
<evidence type="ECO:0000313" key="9">
    <source>
        <dbReference type="Proteomes" id="UP000319257"/>
    </source>
</evidence>